<dbReference type="RefSeq" id="WP_267653489.1">
    <property type="nucleotide sequence ID" value="NZ_JAOVZR010000001.1"/>
</dbReference>
<reference evidence="4" key="1">
    <citation type="submission" date="2022-10" db="EMBL/GenBank/DDBJ databases">
        <title>Hoeflea sp. G2-23, isolated from marine algae.</title>
        <authorList>
            <person name="Kristyanto S."/>
            <person name="Kim J.M."/>
            <person name="Jeon C.O."/>
        </authorList>
    </citation>
    <scope>NUCLEOTIDE SEQUENCE</scope>
    <source>
        <strain evidence="4">G2-23</strain>
    </source>
</reference>
<dbReference type="InterPro" id="IPR001633">
    <property type="entry name" value="EAL_dom"/>
</dbReference>
<proteinExistence type="predicted"/>
<dbReference type="Gene3D" id="3.30.70.270">
    <property type="match status" value="1"/>
</dbReference>
<dbReference type="PANTHER" id="PTHR44757">
    <property type="entry name" value="DIGUANYLATE CYCLASE DGCP"/>
    <property type="match status" value="1"/>
</dbReference>
<comment type="caution">
    <text evidence="4">The sequence shown here is derived from an EMBL/GenBank/DDBJ whole genome shotgun (WGS) entry which is preliminary data.</text>
</comment>
<organism evidence="4 5">
    <name type="scientific">Hoeflea algicola</name>
    <dbReference type="NCBI Taxonomy" id="2983763"/>
    <lineage>
        <taxon>Bacteria</taxon>
        <taxon>Pseudomonadati</taxon>
        <taxon>Pseudomonadota</taxon>
        <taxon>Alphaproteobacteria</taxon>
        <taxon>Hyphomicrobiales</taxon>
        <taxon>Rhizobiaceae</taxon>
        <taxon>Hoeflea</taxon>
    </lineage>
</organism>
<sequence length="528" mass="55897">MMLKSYLPNIHRRYAIAGLAIGLMTALAFWVGESFAGVANAQATIGAADGPLALALGAGPAALALFLVAIGIRNSRLSKQLAHERASVHSLRQAAYHDSLTGLRNRYALSEDVAAFLAADVQDEHVAVMLFDLDRFKSINDTLGHGAGDQVLRVLTRRIERQCGAAQQVYRLGGDEFVVLWKDAPNDAAIGQFCARLADAVFTPVDYGNSHIDTAGSIGVAVMEGDTVTLSDLLKRADLALYRAKEVSGPSHCFYTDSMDSDYRLRRDLEMDMRNGLSDGAFDVDYLPVYGAGSPRPVGFSAHLKWTHPVFGDVAPTLFMAMAEQSGLAVTLGNWMLGRMLGDAASWPSGVEVTVSVSPVQLNTPGFAADVAEALAAAGIAPSRLVCDVLCNAISADNRIALAEIETLRRSGVRIAVSDFSAGVAGLAMTRAHPIDRVRLDIDHIKSIAGEARFSQMLSLFLQLASTVDTPVTLTGVDSRNDLECAISAGAVEVEGCFAGPALSAAEVRELTSVGAAASGDDRMQLAS</sequence>
<dbReference type="Pfam" id="PF00990">
    <property type="entry name" value="GGDEF"/>
    <property type="match status" value="1"/>
</dbReference>
<accession>A0ABT3Z813</accession>
<dbReference type="PROSITE" id="PS50887">
    <property type="entry name" value="GGDEF"/>
    <property type="match status" value="1"/>
</dbReference>
<evidence type="ECO:0000259" key="3">
    <source>
        <dbReference type="PROSITE" id="PS50887"/>
    </source>
</evidence>
<dbReference type="SUPFAM" id="SSF55073">
    <property type="entry name" value="Nucleotide cyclase"/>
    <property type="match status" value="1"/>
</dbReference>
<dbReference type="NCBIfam" id="TIGR00254">
    <property type="entry name" value="GGDEF"/>
    <property type="match status" value="1"/>
</dbReference>
<dbReference type="SMART" id="SM00052">
    <property type="entry name" value="EAL"/>
    <property type="match status" value="1"/>
</dbReference>
<dbReference type="Pfam" id="PF00563">
    <property type="entry name" value="EAL"/>
    <property type="match status" value="1"/>
</dbReference>
<dbReference type="Gene3D" id="3.20.20.450">
    <property type="entry name" value="EAL domain"/>
    <property type="match status" value="1"/>
</dbReference>
<feature type="domain" description="GGDEF" evidence="3">
    <location>
        <begin position="124"/>
        <end position="258"/>
    </location>
</feature>
<dbReference type="PROSITE" id="PS50883">
    <property type="entry name" value="EAL"/>
    <property type="match status" value="1"/>
</dbReference>
<dbReference type="InterPro" id="IPR043128">
    <property type="entry name" value="Rev_trsase/Diguanyl_cyclase"/>
</dbReference>
<dbReference type="SUPFAM" id="SSF141868">
    <property type="entry name" value="EAL domain-like"/>
    <property type="match status" value="1"/>
</dbReference>
<evidence type="ECO:0000259" key="2">
    <source>
        <dbReference type="PROSITE" id="PS50883"/>
    </source>
</evidence>
<dbReference type="InterPro" id="IPR052155">
    <property type="entry name" value="Biofilm_reg_signaling"/>
</dbReference>
<dbReference type="GO" id="GO:0052621">
    <property type="term" value="F:diguanylate cyclase activity"/>
    <property type="evidence" value="ECO:0007669"/>
    <property type="project" value="UniProtKB-EC"/>
</dbReference>
<dbReference type="InterPro" id="IPR035919">
    <property type="entry name" value="EAL_sf"/>
</dbReference>
<gene>
    <name evidence="4" type="ORF">OEG84_09255</name>
</gene>
<dbReference type="EMBL" id="JAOVZR010000001">
    <property type="protein sequence ID" value="MCY0147893.1"/>
    <property type="molecule type" value="Genomic_DNA"/>
</dbReference>
<dbReference type="SMART" id="SM00267">
    <property type="entry name" value="GGDEF"/>
    <property type="match status" value="1"/>
</dbReference>
<name>A0ABT3Z813_9HYPH</name>
<keyword evidence="4" id="KW-0808">Transferase</keyword>
<evidence type="ECO:0000256" key="1">
    <source>
        <dbReference type="SAM" id="Phobius"/>
    </source>
</evidence>
<dbReference type="CDD" id="cd01949">
    <property type="entry name" value="GGDEF"/>
    <property type="match status" value="1"/>
</dbReference>
<feature type="domain" description="EAL" evidence="2">
    <location>
        <begin position="266"/>
        <end position="516"/>
    </location>
</feature>
<dbReference type="PANTHER" id="PTHR44757:SF2">
    <property type="entry name" value="BIOFILM ARCHITECTURE MAINTENANCE PROTEIN MBAA"/>
    <property type="match status" value="1"/>
</dbReference>
<dbReference type="CDD" id="cd01948">
    <property type="entry name" value="EAL"/>
    <property type="match status" value="1"/>
</dbReference>
<dbReference type="EC" id="2.7.7.65" evidence="4"/>
<keyword evidence="5" id="KW-1185">Reference proteome</keyword>
<keyword evidence="4" id="KW-0548">Nucleotidyltransferase</keyword>
<keyword evidence="1" id="KW-0472">Membrane</keyword>
<keyword evidence="1" id="KW-1133">Transmembrane helix</keyword>
<keyword evidence="1" id="KW-0812">Transmembrane</keyword>
<feature type="transmembrane region" description="Helical" evidence="1">
    <location>
        <begin position="51"/>
        <end position="72"/>
    </location>
</feature>
<evidence type="ECO:0000313" key="4">
    <source>
        <dbReference type="EMBL" id="MCY0147893.1"/>
    </source>
</evidence>
<protein>
    <submittedName>
        <fullName evidence="4">Diguanylate cyclase</fullName>
        <ecNumber evidence="4">2.7.7.65</ecNumber>
    </submittedName>
</protein>
<dbReference type="InterPro" id="IPR000160">
    <property type="entry name" value="GGDEF_dom"/>
</dbReference>
<dbReference type="InterPro" id="IPR029787">
    <property type="entry name" value="Nucleotide_cyclase"/>
</dbReference>
<dbReference type="Proteomes" id="UP001073227">
    <property type="component" value="Unassembled WGS sequence"/>
</dbReference>
<evidence type="ECO:0000313" key="5">
    <source>
        <dbReference type="Proteomes" id="UP001073227"/>
    </source>
</evidence>